<gene>
    <name evidence="11" type="ORF">BQ4739_LOCUS16368</name>
</gene>
<sequence length="1106" mass="119066">MRQPLLLVLFTVLAHQCAVEASVDQSPRQRPAPGGQANAGGRGGSTNTDAGSAAPAKPSAPAAEQQWRTYLHTREGLAKEGLIDGSSSPSGATVSRLRLSKNVLPEYGASFERLTVEATPETPTRLHIKVFPTDSKRWEVPESIVPRPQPQPGLLSSSLTYDFSTQHEQHDGRGADAFAIKVSRRSNGAPLFDTTGSRFVFKDQYIELTTKLPKTADVMGLGQMILPGTSVILPRDGTPITLWNRDLPGALAEPYANLYGSHPFYLQANRDGFSHGVLFLSSNGMDVLLNETSLTYKVIGGLVDLYIFTGPSPEEVIAQYQQVIGTPGMPPFWALGNHQARWGYSNVNVVEQVVKNFSRAGVPLEAVWLDIDHMSNRFQTLTLDSHRFPLPKMRALVDKMNAAGQQWVPIHDAGISKMPGYKAYDEGNAAGIWIRDYKGQPYVGQVWPGEVVWPDYVGNANTSAWLTEQVANFYKQAPFGGLWMDMSEPINFCTGISCQADPTNKQAMFWLTADTPKDFNVTSFIRPRTTCQLKCEQAAATNKLANPPYAIHNYDMSTKTRQLRLEQELVSVTARHSDGTLRYNAHNLHGAAMAQQHYRAFVAATGKRPFNVVRSTFPGSGRWAGHWTGDNRASWRSLAESVAQTLTPSMWGISMVGPDICGFVDTALATAETQGFKGSFSTKTKADAVLDDKGYEQLCNRWTSAGAFYPFSRNHYTFFARPHEPYRWPAVAAAARKAYGLRYQLLSYLYSSLYLAHSRGGTLARPLMFLDPSDMAARSADSQWVLGEALMISPVLHPDATTVKKHFPKGNWYSAWDYIKTEVPKAKARKLDIPLGDVAVHYRGGAIIPTQRYANITRDVRYSPVTLIVTLPLEVSAPAKDNKTLQGVAPYANEEACAAVHAANAGRLVSCGLLYADSDTVEVNNNNTVQVWYTAITSPDRKQGGLSGATKANAGEAARKLRIEAVHILGVPAAAKTPGGAAAAAPGTAKAPAKHAAAAPAPAAPVKAAPAGRAAPAKEAPAKAAPAARAVTAKAASSKGRPAAAKAARAAARKEAAAAAAAPVAATASVNGQAVAAAYDGKTGVLRITGLKDVIVGAPFALRWKI</sequence>
<organism evidence="11 12">
    <name type="scientific">Tetradesmus obliquus</name>
    <name type="common">Green alga</name>
    <name type="synonym">Acutodesmus obliquus</name>
    <dbReference type="NCBI Taxonomy" id="3088"/>
    <lineage>
        <taxon>Eukaryota</taxon>
        <taxon>Viridiplantae</taxon>
        <taxon>Chlorophyta</taxon>
        <taxon>core chlorophytes</taxon>
        <taxon>Chlorophyceae</taxon>
        <taxon>CS clade</taxon>
        <taxon>Sphaeropleales</taxon>
        <taxon>Scenedesmaceae</taxon>
        <taxon>Tetradesmus</taxon>
    </lineage>
</organism>
<dbReference type="Gene3D" id="2.60.40.1760">
    <property type="entry name" value="glycosyl hydrolase (family 31)"/>
    <property type="match status" value="1"/>
</dbReference>
<keyword evidence="3" id="KW-0325">Glycoprotein</keyword>
<name>A0A383WFG9_TETOB</name>
<feature type="region of interest" description="Disordered" evidence="6">
    <location>
        <begin position="21"/>
        <end position="65"/>
    </location>
</feature>
<keyword evidence="4" id="KW-0326">Glycosidase</keyword>
<dbReference type="STRING" id="3088.A0A383WFG9"/>
<evidence type="ECO:0000313" key="11">
    <source>
        <dbReference type="EMBL" id="SZX76003.1"/>
    </source>
</evidence>
<evidence type="ECO:0000256" key="2">
    <source>
        <dbReference type="ARBA" id="ARBA00022801"/>
    </source>
</evidence>
<feature type="domain" description="Glycosyl hydrolase family 31 C-terminal" evidence="10">
    <location>
        <begin position="760"/>
        <end position="848"/>
    </location>
</feature>
<dbReference type="CDD" id="cd14752">
    <property type="entry name" value="GH31_N"/>
    <property type="match status" value="1"/>
</dbReference>
<dbReference type="Pfam" id="PF21365">
    <property type="entry name" value="Glyco_hydro_31_3rd"/>
    <property type="match status" value="1"/>
</dbReference>
<accession>A0A383WFG9</accession>
<dbReference type="InterPro" id="IPR013780">
    <property type="entry name" value="Glyco_hydro_b"/>
</dbReference>
<dbReference type="SUPFAM" id="SSF51011">
    <property type="entry name" value="Glycosyl hydrolase domain"/>
    <property type="match status" value="1"/>
</dbReference>
<dbReference type="Proteomes" id="UP000256970">
    <property type="component" value="Unassembled WGS sequence"/>
</dbReference>
<dbReference type="PANTHER" id="PTHR22762:SF133">
    <property type="entry name" value="P-TYPE DOMAIN-CONTAINING PROTEIN"/>
    <property type="match status" value="1"/>
</dbReference>
<dbReference type="InterPro" id="IPR048395">
    <property type="entry name" value="Glyco_hydro_31_C"/>
</dbReference>
<dbReference type="PANTHER" id="PTHR22762">
    <property type="entry name" value="ALPHA-GLUCOSIDASE"/>
    <property type="match status" value="1"/>
</dbReference>
<dbReference type="EMBL" id="FNXT01001246">
    <property type="protein sequence ID" value="SZX76003.1"/>
    <property type="molecule type" value="Genomic_DNA"/>
</dbReference>
<evidence type="ECO:0000259" key="9">
    <source>
        <dbReference type="Pfam" id="PF13802"/>
    </source>
</evidence>
<evidence type="ECO:0000256" key="7">
    <source>
        <dbReference type="SAM" id="SignalP"/>
    </source>
</evidence>
<dbReference type="InterPro" id="IPR030458">
    <property type="entry name" value="Glyco_hydro_31_AS"/>
</dbReference>
<reference evidence="11 12" key="1">
    <citation type="submission" date="2016-10" db="EMBL/GenBank/DDBJ databases">
        <authorList>
            <person name="Cai Z."/>
        </authorList>
    </citation>
    <scope>NUCLEOTIDE SEQUENCE [LARGE SCALE GENOMIC DNA]</scope>
</reference>
<feature type="compositionally biased region" description="Low complexity" evidence="6">
    <location>
        <begin position="50"/>
        <end position="63"/>
    </location>
</feature>
<dbReference type="AlphaFoldDB" id="A0A383WFG9"/>
<keyword evidence="2" id="KW-0378">Hydrolase</keyword>
<feature type="domain" description="Glycoside hydrolase family 31 N-terminal" evidence="9">
    <location>
        <begin position="135"/>
        <end position="283"/>
    </location>
</feature>
<evidence type="ECO:0000256" key="3">
    <source>
        <dbReference type="ARBA" id="ARBA00023180"/>
    </source>
</evidence>
<dbReference type="InterPro" id="IPR011013">
    <property type="entry name" value="Gal_mutarotase_sf_dom"/>
</dbReference>
<evidence type="ECO:0000256" key="5">
    <source>
        <dbReference type="ARBA" id="ARBA00041343"/>
    </source>
</evidence>
<keyword evidence="7" id="KW-0732">Signal</keyword>
<dbReference type="SUPFAM" id="SSF51445">
    <property type="entry name" value="(Trans)glycosidases"/>
    <property type="match status" value="1"/>
</dbReference>
<evidence type="ECO:0000259" key="10">
    <source>
        <dbReference type="Pfam" id="PF21365"/>
    </source>
</evidence>
<dbReference type="Gene3D" id="3.20.20.80">
    <property type="entry name" value="Glycosidases"/>
    <property type="match status" value="1"/>
</dbReference>
<evidence type="ECO:0000256" key="1">
    <source>
        <dbReference type="ARBA" id="ARBA00007806"/>
    </source>
</evidence>
<evidence type="ECO:0000313" key="12">
    <source>
        <dbReference type="Proteomes" id="UP000256970"/>
    </source>
</evidence>
<dbReference type="GO" id="GO:0004553">
    <property type="term" value="F:hydrolase activity, hydrolyzing O-glycosyl compounds"/>
    <property type="evidence" value="ECO:0007669"/>
    <property type="project" value="InterPro"/>
</dbReference>
<feature type="signal peptide" evidence="7">
    <location>
        <begin position="1"/>
        <end position="21"/>
    </location>
</feature>
<comment type="similarity">
    <text evidence="1">Belongs to the glycosyl hydrolase 31 family.</text>
</comment>
<dbReference type="GO" id="GO:0030246">
    <property type="term" value="F:carbohydrate binding"/>
    <property type="evidence" value="ECO:0007669"/>
    <property type="project" value="InterPro"/>
</dbReference>
<dbReference type="InterPro" id="IPR000322">
    <property type="entry name" value="Glyco_hydro_31_TIM"/>
</dbReference>
<dbReference type="SUPFAM" id="SSF74650">
    <property type="entry name" value="Galactose mutarotase-like"/>
    <property type="match status" value="1"/>
</dbReference>
<dbReference type="Pfam" id="PF13802">
    <property type="entry name" value="Gal_mutarotas_2"/>
    <property type="match status" value="1"/>
</dbReference>
<dbReference type="InterPro" id="IPR017853">
    <property type="entry name" value="GH"/>
</dbReference>
<evidence type="ECO:0000256" key="4">
    <source>
        <dbReference type="ARBA" id="ARBA00023295"/>
    </source>
</evidence>
<feature type="domain" description="Glycoside hydrolase family 31 TIM barrel" evidence="8">
    <location>
        <begin position="327"/>
        <end position="751"/>
    </location>
</feature>
<evidence type="ECO:0000259" key="8">
    <source>
        <dbReference type="Pfam" id="PF01055"/>
    </source>
</evidence>
<dbReference type="Pfam" id="PF01055">
    <property type="entry name" value="Glyco_hydro_31_2nd"/>
    <property type="match status" value="1"/>
</dbReference>
<keyword evidence="12" id="KW-1185">Reference proteome</keyword>
<protein>
    <recommendedName>
        <fullName evidence="5">Maltase</fullName>
    </recommendedName>
</protein>
<dbReference type="InterPro" id="IPR025887">
    <property type="entry name" value="Glyco_hydro_31_N_dom"/>
</dbReference>
<proteinExistence type="inferred from homology"/>
<dbReference type="GO" id="GO:0005975">
    <property type="term" value="P:carbohydrate metabolic process"/>
    <property type="evidence" value="ECO:0007669"/>
    <property type="project" value="InterPro"/>
</dbReference>
<dbReference type="PROSITE" id="PS00129">
    <property type="entry name" value="GLYCOSYL_HYDROL_F31_1"/>
    <property type="match status" value="1"/>
</dbReference>
<feature type="chain" id="PRO_5016582793" description="Maltase" evidence="7">
    <location>
        <begin position="22"/>
        <end position="1106"/>
    </location>
</feature>
<dbReference type="Gene3D" id="2.60.40.1180">
    <property type="entry name" value="Golgi alpha-mannosidase II"/>
    <property type="match status" value="2"/>
</dbReference>
<evidence type="ECO:0000256" key="6">
    <source>
        <dbReference type="SAM" id="MobiDB-lite"/>
    </source>
</evidence>